<keyword evidence="6" id="KW-0227">DNA damage</keyword>
<reference evidence="16" key="2">
    <citation type="submission" date="2023-04" db="EMBL/GenBank/DDBJ databases">
        <authorList>
            <person name="Bruccoleri R.E."/>
            <person name="Oakeley E.J."/>
            <person name="Faust A.-M."/>
            <person name="Dessus-Babus S."/>
            <person name="Altorfer M."/>
            <person name="Burckhardt D."/>
            <person name="Oertli M."/>
            <person name="Naumann U."/>
            <person name="Petersen F."/>
            <person name="Wong J."/>
        </authorList>
    </citation>
    <scope>NUCLEOTIDE SEQUENCE</scope>
    <source>
        <strain evidence="16">GSM-AAB239-AS_SAM_17_03QT</strain>
        <tissue evidence="16">Leaf</tissue>
    </source>
</reference>
<reference evidence="16" key="1">
    <citation type="journal article" date="2023" name="GigaByte">
        <title>Genome assembly of the bearded iris, Iris pallida Lam.</title>
        <authorList>
            <person name="Bruccoleri R.E."/>
            <person name="Oakeley E.J."/>
            <person name="Faust A.M.E."/>
            <person name="Altorfer M."/>
            <person name="Dessus-Babus S."/>
            <person name="Burckhardt D."/>
            <person name="Oertli M."/>
            <person name="Naumann U."/>
            <person name="Petersen F."/>
            <person name="Wong J."/>
        </authorList>
    </citation>
    <scope>NUCLEOTIDE SEQUENCE</scope>
    <source>
        <strain evidence="16">GSM-AAB239-AS_SAM_17_03QT</strain>
    </source>
</reference>
<comment type="caution">
    <text evidence="16">The sequence shown here is derived from an EMBL/GenBank/DDBJ whole genome shotgun (WGS) entry which is preliminary data.</text>
</comment>
<evidence type="ECO:0000256" key="5">
    <source>
        <dbReference type="ARBA" id="ARBA00022759"/>
    </source>
</evidence>
<protein>
    <submittedName>
        <fullName evidence="16">Protein MICRORCHIDIA 6-like</fullName>
    </submittedName>
</protein>
<keyword evidence="17" id="KW-1185">Reference proteome</keyword>
<sequence length="695" mass="78570">MSFPVCIDISSDEESELPEVKDVKPLLFSSVPEERGNYQAANTQHPKEYLIKPSLQDERSHNIVNGFSNGSYTTDQENGFTDGVCPASTSYASFAPVSRQFWKSGDYEARHSLPPASRNGNNRLRIHPKFLHSNATSHKWAFGAIAELLDNAVDEVQKGATFVMVDKFTNPRNGDAALLIQDDGGGMDPESLRQCMSFGFSDKQSNTCIGQYGNGFKTSTMRLGADVIVFSRLTNNRKLTQSVGLLSYTFLRQTACDDIVVPVVDYEFIPSSGAFCQLLRTNQKQFSSNLSTILRWSPFASETELLTQFNDIGHHGTKVIVFNLWYNDDGEMELDFEADAKDILINKTQQKQLKKTSETELTRNNIATRLQYSLRAYSSVLYLHLPETFKIILRGQLVMPHHIVNDLIYRECIRYRPQVEGYPEVLTTIGFLEGAPNVCVDGFNVYHRNRLILPFWRVAHNSYGKGRGVVGVLEANFIKPTHDKQDFEKSNIYQKLENRLKEMTYEYWDLHCHLLGYKSKYVKKPPKPPPQITFDSDRKTKMHHVVSGGASAGVISKVQALNEPRGSKDTVPGHLTIYGSMDQKGLSQKRKLESHISATEALQKKAVVISSAAGHSDSHISQAELSGGQKKRRGIETMLLENKKLRDQCLEFEEAEKVLLAKEEKLRREVRSYQQLHKKLLAELEALDEVKMEKL</sequence>
<dbReference type="GO" id="GO:0006325">
    <property type="term" value="P:chromatin organization"/>
    <property type="evidence" value="ECO:0007669"/>
    <property type="project" value="UniProtKB-KW"/>
</dbReference>
<keyword evidence="11" id="KW-0943">RNA-mediated gene silencing</keyword>
<dbReference type="Proteomes" id="UP001140949">
    <property type="component" value="Unassembled WGS sequence"/>
</dbReference>
<dbReference type="Gene3D" id="3.30.565.10">
    <property type="entry name" value="Histidine kinase-like ATPase, C-terminal domain"/>
    <property type="match status" value="1"/>
</dbReference>
<feature type="domain" description="Morc S5" evidence="15">
    <location>
        <begin position="372"/>
        <end position="508"/>
    </location>
</feature>
<accession>A0AAX6DXH5</accession>
<evidence type="ECO:0000256" key="2">
    <source>
        <dbReference type="ARBA" id="ARBA00007845"/>
    </source>
</evidence>
<dbReference type="FunFam" id="3.30.565.10:FF:000075">
    <property type="entry name" value="MORC family CW-type zinc finger protein 4"/>
    <property type="match status" value="1"/>
</dbReference>
<evidence type="ECO:0000256" key="13">
    <source>
        <dbReference type="ARBA" id="ARBA00023242"/>
    </source>
</evidence>
<evidence type="ECO:0000259" key="15">
    <source>
        <dbReference type="Pfam" id="PF17942"/>
    </source>
</evidence>
<dbReference type="Pfam" id="PF17942">
    <property type="entry name" value="Morc6_S5"/>
    <property type="match status" value="1"/>
</dbReference>
<comment type="subcellular location">
    <subcellularLocation>
        <location evidence="1">Nucleus</location>
    </subcellularLocation>
</comment>
<evidence type="ECO:0000313" key="16">
    <source>
        <dbReference type="EMBL" id="KAJ6796547.1"/>
    </source>
</evidence>
<gene>
    <name evidence="16" type="ORF">M6B38_219060</name>
</gene>
<dbReference type="SUPFAM" id="SSF55874">
    <property type="entry name" value="ATPase domain of HSP90 chaperone/DNA topoisomerase II/histidine kinase"/>
    <property type="match status" value="1"/>
</dbReference>
<organism evidence="16 17">
    <name type="scientific">Iris pallida</name>
    <name type="common">Sweet iris</name>
    <dbReference type="NCBI Taxonomy" id="29817"/>
    <lineage>
        <taxon>Eukaryota</taxon>
        <taxon>Viridiplantae</taxon>
        <taxon>Streptophyta</taxon>
        <taxon>Embryophyta</taxon>
        <taxon>Tracheophyta</taxon>
        <taxon>Spermatophyta</taxon>
        <taxon>Magnoliopsida</taxon>
        <taxon>Liliopsida</taxon>
        <taxon>Asparagales</taxon>
        <taxon>Iridaceae</taxon>
        <taxon>Iridoideae</taxon>
        <taxon>Irideae</taxon>
        <taxon>Iris</taxon>
    </lineage>
</organism>
<evidence type="ECO:0000256" key="7">
    <source>
        <dbReference type="ARBA" id="ARBA00022801"/>
    </source>
</evidence>
<keyword evidence="4" id="KW-0547">Nucleotide-binding</keyword>
<evidence type="ECO:0000256" key="1">
    <source>
        <dbReference type="ARBA" id="ARBA00004123"/>
    </source>
</evidence>
<keyword evidence="8" id="KW-0067">ATP-binding</keyword>
<dbReference type="PANTHER" id="PTHR23336:SF44">
    <property type="entry name" value="PROTEIN MICRORCHIDIA 6"/>
    <property type="match status" value="1"/>
</dbReference>
<dbReference type="InterPro" id="IPR041006">
    <property type="entry name" value="Morc_S5"/>
</dbReference>
<evidence type="ECO:0000256" key="14">
    <source>
        <dbReference type="SAM" id="Coils"/>
    </source>
</evidence>
<dbReference type="InterPro" id="IPR045261">
    <property type="entry name" value="MORC_ATPase"/>
</dbReference>
<keyword evidence="7" id="KW-0378">Hydrolase</keyword>
<keyword evidence="5" id="KW-0255">Endonuclease</keyword>
<keyword evidence="9" id="KW-0156">Chromatin regulator</keyword>
<dbReference type="PANTHER" id="PTHR23336">
    <property type="entry name" value="ZINC FINGER CW-TYPE COILED-COIL DOMAIN PROTEIN 3"/>
    <property type="match status" value="1"/>
</dbReference>
<dbReference type="GO" id="GO:0016887">
    <property type="term" value="F:ATP hydrolysis activity"/>
    <property type="evidence" value="ECO:0007669"/>
    <property type="project" value="InterPro"/>
</dbReference>
<dbReference type="GO" id="GO:0005634">
    <property type="term" value="C:nucleus"/>
    <property type="evidence" value="ECO:0007669"/>
    <property type="project" value="UniProtKB-SubCell"/>
</dbReference>
<keyword evidence="10 14" id="KW-0175">Coiled coil</keyword>
<keyword evidence="3" id="KW-0540">Nuclease</keyword>
<keyword evidence="12" id="KW-0234">DNA repair</keyword>
<dbReference type="GO" id="GO:0031047">
    <property type="term" value="P:regulatory ncRNA-mediated gene silencing"/>
    <property type="evidence" value="ECO:0007669"/>
    <property type="project" value="UniProtKB-KW"/>
</dbReference>
<feature type="coiled-coil region" evidence="14">
    <location>
        <begin position="635"/>
        <end position="690"/>
    </location>
</feature>
<comment type="similarity">
    <text evidence="2">Belongs to the MORC ATPase protein family.</text>
</comment>
<dbReference type="InterPro" id="IPR036890">
    <property type="entry name" value="HATPase_C_sf"/>
</dbReference>
<dbReference type="AlphaFoldDB" id="A0AAX6DXH5"/>
<evidence type="ECO:0000256" key="11">
    <source>
        <dbReference type="ARBA" id="ARBA00023158"/>
    </source>
</evidence>
<evidence type="ECO:0000256" key="9">
    <source>
        <dbReference type="ARBA" id="ARBA00022853"/>
    </source>
</evidence>
<evidence type="ECO:0000256" key="6">
    <source>
        <dbReference type="ARBA" id="ARBA00022763"/>
    </source>
</evidence>
<dbReference type="GO" id="GO:0005524">
    <property type="term" value="F:ATP binding"/>
    <property type="evidence" value="ECO:0007669"/>
    <property type="project" value="UniProtKB-KW"/>
</dbReference>
<dbReference type="EMBL" id="JANAVB010041219">
    <property type="protein sequence ID" value="KAJ6796547.1"/>
    <property type="molecule type" value="Genomic_DNA"/>
</dbReference>
<evidence type="ECO:0000256" key="12">
    <source>
        <dbReference type="ARBA" id="ARBA00023204"/>
    </source>
</evidence>
<name>A0AAX6DXH5_IRIPA</name>
<proteinExistence type="inferred from homology"/>
<dbReference type="GO" id="GO:0004519">
    <property type="term" value="F:endonuclease activity"/>
    <property type="evidence" value="ECO:0007669"/>
    <property type="project" value="UniProtKB-KW"/>
</dbReference>
<dbReference type="GO" id="GO:0006281">
    <property type="term" value="P:DNA repair"/>
    <property type="evidence" value="ECO:0007669"/>
    <property type="project" value="UniProtKB-KW"/>
</dbReference>
<dbReference type="Pfam" id="PF13589">
    <property type="entry name" value="HATPase_c_3"/>
    <property type="match status" value="1"/>
</dbReference>
<dbReference type="GO" id="GO:0031349">
    <property type="term" value="P:positive regulation of defense response"/>
    <property type="evidence" value="ECO:0007669"/>
    <property type="project" value="UniProtKB-ARBA"/>
</dbReference>
<evidence type="ECO:0000256" key="10">
    <source>
        <dbReference type="ARBA" id="ARBA00023054"/>
    </source>
</evidence>
<keyword evidence="13" id="KW-0539">Nucleus</keyword>
<evidence type="ECO:0000256" key="3">
    <source>
        <dbReference type="ARBA" id="ARBA00022722"/>
    </source>
</evidence>
<evidence type="ECO:0000256" key="8">
    <source>
        <dbReference type="ARBA" id="ARBA00022840"/>
    </source>
</evidence>
<evidence type="ECO:0000313" key="17">
    <source>
        <dbReference type="Proteomes" id="UP001140949"/>
    </source>
</evidence>
<evidence type="ECO:0000256" key="4">
    <source>
        <dbReference type="ARBA" id="ARBA00022741"/>
    </source>
</evidence>